<accession>Q30WA9</accession>
<evidence type="ECO:0000256" key="1">
    <source>
        <dbReference type="ARBA" id="ARBA00011643"/>
    </source>
</evidence>
<evidence type="ECO:0000313" key="4">
    <source>
        <dbReference type="Proteomes" id="UP000002710"/>
    </source>
</evidence>
<name>Q30WA9_OLEA2</name>
<feature type="domain" description="DRTGG" evidence="2">
    <location>
        <begin position="213"/>
        <end position="318"/>
    </location>
</feature>
<dbReference type="SUPFAM" id="SSF75138">
    <property type="entry name" value="HprK N-terminal domain-like"/>
    <property type="match status" value="1"/>
</dbReference>
<evidence type="ECO:0000313" key="3">
    <source>
        <dbReference type="EMBL" id="ABB40037.1"/>
    </source>
</evidence>
<dbReference type="PANTHER" id="PTHR43356:SF2">
    <property type="entry name" value="PHOSPHATE ACETYLTRANSFERASE"/>
    <property type="match status" value="1"/>
</dbReference>
<dbReference type="KEGG" id="dde:Dde_3243"/>
<comment type="subunit">
    <text evidence="1">Homohexamer.</text>
</comment>
<keyword evidence="4" id="KW-1185">Reference proteome</keyword>
<evidence type="ECO:0000259" key="2">
    <source>
        <dbReference type="Pfam" id="PF07085"/>
    </source>
</evidence>
<sequence>MKGLYIGSTGPWAGKNLAAMAVGLWLQREGLRVGYMKPLGARPKTVDEIVGDEDAFFVQEVLGLEDDPALVTPVITPANLRTCSLADRKNEMERVREAYETLSRGRDIMLVGGCGEFLHSGRHAGISGPALVRRLGLKALVVDRYDGALHYDALLGYREVLGDALAGVLFNDVPEDYLRDAEEMLVPYLSEHGIPALGIVPRDRLLNAIKAVELAWRLGGRIVSGNRESGRIVEDFLIGTMQVDNFMSHFKQHANSATIVGGDRTDLQLVALEGQCPCLILTGNITPDEIIRTRSEARGVPVIVVREDTYTVARKMEEILNSQKLRELVKIRRAAQMVDNTMDYPALKAQLGF</sequence>
<dbReference type="AlphaFoldDB" id="Q30WA9"/>
<dbReference type="Pfam" id="PF13500">
    <property type="entry name" value="AAA_26"/>
    <property type="match status" value="1"/>
</dbReference>
<dbReference type="PANTHER" id="PTHR43356">
    <property type="entry name" value="PHOSPHATE ACETYLTRANSFERASE"/>
    <property type="match status" value="1"/>
</dbReference>
<dbReference type="CDD" id="cd03109">
    <property type="entry name" value="DTBS"/>
    <property type="match status" value="1"/>
</dbReference>
<dbReference type="STRING" id="207559.Dde_3243"/>
<dbReference type="HOGENOM" id="CLU_040984_0_0_7"/>
<dbReference type="Pfam" id="PF07085">
    <property type="entry name" value="DRTGG"/>
    <property type="match status" value="1"/>
</dbReference>
<dbReference type="RefSeq" id="WP_011368986.1">
    <property type="nucleotide sequence ID" value="NC_007519.1"/>
</dbReference>
<dbReference type="SUPFAM" id="SSF52540">
    <property type="entry name" value="P-loop containing nucleoside triphosphate hydrolases"/>
    <property type="match status" value="1"/>
</dbReference>
<organism evidence="3 4">
    <name type="scientific">Oleidesulfovibrio alaskensis (strain ATCC BAA-1058 / DSM 17464 / G20)</name>
    <name type="common">Desulfovibrio alaskensis</name>
    <dbReference type="NCBI Taxonomy" id="207559"/>
    <lineage>
        <taxon>Bacteria</taxon>
        <taxon>Pseudomonadati</taxon>
        <taxon>Thermodesulfobacteriota</taxon>
        <taxon>Desulfovibrionia</taxon>
        <taxon>Desulfovibrionales</taxon>
        <taxon>Desulfovibrionaceae</taxon>
        <taxon>Oleidesulfovibrio</taxon>
    </lineage>
</organism>
<gene>
    <name evidence="3" type="ordered locus">Dde_3243</name>
</gene>
<dbReference type="Proteomes" id="UP000002710">
    <property type="component" value="Chromosome"/>
</dbReference>
<dbReference type="InterPro" id="IPR050500">
    <property type="entry name" value="Phos_Acetyltrans/Butyryltrans"/>
</dbReference>
<dbReference type="InterPro" id="IPR028979">
    <property type="entry name" value="Ser_kin/Pase_Hpr-like_N_sf"/>
</dbReference>
<dbReference type="Gene3D" id="3.40.1390.20">
    <property type="entry name" value="HprK N-terminal domain-like"/>
    <property type="match status" value="1"/>
</dbReference>
<proteinExistence type="predicted"/>
<dbReference type="Gene3D" id="3.40.50.300">
    <property type="entry name" value="P-loop containing nucleotide triphosphate hydrolases"/>
    <property type="match status" value="1"/>
</dbReference>
<dbReference type="InterPro" id="IPR010766">
    <property type="entry name" value="DRTGG"/>
</dbReference>
<dbReference type="EMBL" id="CP000112">
    <property type="protein sequence ID" value="ABB40037.1"/>
    <property type="molecule type" value="Genomic_DNA"/>
</dbReference>
<dbReference type="InterPro" id="IPR027417">
    <property type="entry name" value="P-loop_NTPase"/>
</dbReference>
<reference evidence="3 4" key="1">
    <citation type="journal article" date="2011" name="J. Bacteriol.">
        <title>Complete genome sequence and updated annotation of Desulfovibrio alaskensis G20.</title>
        <authorList>
            <person name="Hauser L.J."/>
            <person name="Land M.L."/>
            <person name="Brown S.D."/>
            <person name="Larimer F."/>
            <person name="Keller K.L."/>
            <person name="Rapp-Giles B.J."/>
            <person name="Price M.N."/>
            <person name="Lin M."/>
            <person name="Bruce D.C."/>
            <person name="Detter J.C."/>
            <person name="Tapia R."/>
            <person name="Han C.S."/>
            <person name="Goodwin L.A."/>
            <person name="Cheng J.F."/>
            <person name="Pitluck S."/>
            <person name="Copeland A."/>
            <person name="Lucas S."/>
            <person name="Nolan M."/>
            <person name="Lapidus A.L."/>
            <person name="Palumbo A.V."/>
            <person name="Wall J.D."/>
        </authorList>
    </citation>
    <scope>NUCLEOTIDE SEQUENCE [LARGE SCALE GENOMIC DNA]</scope>
    <source>
        <strain evidence="4">ATCC BAA 1058 / DSM 17464 / G20</strain>
    </source>
</reference>
<dbReference type="eggNOG" id="COG0857">
    <property type="taxonomic scope" value="Bacteria"/>
</dbReference>
<protein>
    <submittedName>
        <fullName evidence="3">DRTGG domain protein</fullName>
    </submittedName>
</protein>